<evidence type="ECO:0000313" key="3">
    <source>
        <dbReference type="Proteomes" id="UP000298138"/>
    </source>
</evidence>
<sequence length="123" mass="14012">MSFHLSGENIRVRGAILKAQLRNMGGELVDAEINLDEFIGNNDGNFEWGGENFSQSAENISFSIEGGGEVPVLRADLRDCEGNYHHRDINLSERVENIDGRFEFLHWVYRNVRLGLLLSIQYQ</sequence>
<dbReference type="AlphaFoldDB" id="A0A4S2MZK2"/>
<dbReference type="PANTHER" id="PTHR42076">
    <property type="entry name" value="CYANOVIRIN-N HOMOLOG"/>
    <property type="match status" value="1"/>
</dbReference>
<feature type="domain" description="Cyanovirin-N" evidence="1">
    <location>
        <begin position="2"/>
        <end position="104"/>
    </location>
</feature>
<gene>
    <name evidence="2" type="ORF">EX30DRAFT_394959</name>
</gene>
<dbReference type="STRING" id="341454.A0A4S2MZK2"/>
<dbReference type="SUPFAM" id="SSF51322">
    <property type="entry name" value="Cyanovirin-N"/>
    <property type="match status" value="1"/>
</dbReference>
<protein>
    <submittedName>
        <fullName evidence="2">Cyanovirin-N</fullName>
    </submittedName>
</protein>
<keyword evidence="3" id="KW-1185">Reference proteome</keyword>
<dbReference type="PANTHER" id="PTHR42076:SF1">
    <property type="entry name" value="CYANOVIRIN-N DOMAIN-CONTAINING PROTEIN"/>
    <property type="match status" value="1"/>
</dbReference>
<organism evidence="2 3">
    <name type="scientific">Ascodesmis nigricans</name>
    <dbReference type="NCBI Taxonomy" id="341454"/>
    <lineage>
        <taxon>Eukaryota</taxon>
        <taxon>Fungi</taxon>
        <taxon>Dikarya</taxon>
        <taxon>Ascomycota</taxon>
        <taxon>Pezizomycotina</taxon>
        <taxon>Pezizomycetes</taxon>
        <taxon>Pezizales</taxon>
        <taxon>Ascodesmidaceae</taxon>
        <taxon>Ascodesmis</taxon>
    </lineage>
</organism>
<evidence type="ECO:0000259" key="1">
    <source>
        <dbReference type="SMART" id="SM01111"/>
    </source>
</evidence>
<evidence type="ECO:0000313" key="2">
    <source>
        <dbReference type="EMBL" id="TGZ82086.1"/>
    </source>
</evidence>
<dbReference type="InParanoid" id="A0A4S2MZK2"/>
<dbReference type="Proteomes" id="UP000298138">
    <property type="component" value="Unassembled WGS sequence"/>
</dbReference>
<reference evidence="2 3" key="1">
    <citation type="submission" date="2019-04" db="EMBL/GenBank/DDBJ databases">
        <title>Comparative genomics and transcriptomics to analyze fruiting body development in filamentous ascomycetes.</title>
        <authorList>
            <consortium name="DOE Joint Genome Institute"/>
            <person name="Lutkenhaus R."/>
            <person name="Traeger S."/>
            <person name="Breuer J."/>
            <person name="Kuo A."/>
            <person name="Lipzen A."/>
            <person name="Pangilinan J."/>
            <person name="Dilworth D."/>
            <person name="Sandor L."/>
            <person name="Poggeler S."/>
            <person name="Barry K."/>
            <person name="Grigoriev I.V."/>
            <person name="Nowrousian M."/>
        </authorList>
    </citation>
    <scope>NUCLEOTIDE SEQUENCE [LARGE SCALE GENOMIC DNA]</scope>
    <source>
        <strain evidence="2 3">CBS 389.68</strain>
    </source>
</reference>
<dbReference type="OrthoDB" id="2441380at2759"/>
<proteinExistence type="predicted"/>
<dbReference type="EMBL" id="ML220116">
    <property type="protein sequence ID" value="TGZ82086.1"/>
    <property type="molecule type" value="Genomic_DNA"/>
</dbReference>
<dbReference type="SMART" id="SM01111">
    <property type="entry name" value="CVNH"/>
    <property type="match status" value="1"/>
</dbReference>
<dbReference type="InterPro" id="IPR011058">
    <property type="entry name" value="Cyanovirin-N"/>
</dbReference>
<accession>A0A4S2MZK2</accession>
<name>A0A4S2MZK2_9PEZI</name>
<dbReference type="InterPro" id="IPR036673">
    <property type="entry name" value="Cyanovirin-N_sf"/>
</dbReference>
<dbReference type="Gene3D" id="2.30.60.10">
    <property type="entry name" value="Cyanovirin-N"/>
    <property type="match status" value="1"/>
</dbReference>
<dbReference type="Pfam" id="PF08881">
    <property type="entry name" value="CVNH"/>
    <property type="match status" value="1"/>
</dbReference>